<dbReference type="GO" id="GO:0070290">
    <property type="term" value="F:N-acylphosphatidylethanolamine-specific phospholipase D activity"/>
    <property type="evidence" value="ECO:0007669"/>
    <property type="project" value="TreeGrafter"/>
</dbReference>
<reference evidence="3 4" key="1">
    <citation type="journal article" date="2012" name="PLoS Pathog.">
        <title>Diverse lifestyles and strategies of plant pathogenesis encoded in the genomes of eighteen Dothideomycetes fungi.</title>
        <authorList>
            <person name="Ohm R.A."/>
            <person name="Feau N."/>
            <person name="Henrissat B."/>
            <person name="Schoch C.L."/>
            <person name="Horwitz B.A."/>
            <person name="Barry K.W."/>
            <person name="Condon B.J."/>
            <person name="Copeland A.C."/>
            <person name="Dhillon B."/>
            <person name="Glaser F."/>
            <person name="Hesse C.N."/>
            <person name="Kosti I."/>
            <person name="LaButti K."/>
            <person name="Lindquist E.A."/>
            <person name="Lucas S."/>
            <person name="Salamov A.A."/>
            <person name="Bradshaw R.E."/>
            <person name="Ciuffetti L."/>
            <person name="Hamelin R.C."/>
            <person name="Kema G.H.J."/>
            <person name="Lawrence C."/>
            <person name="Scott J.A."/>
            <person name="Spatafora J.W."/>
            <person name="Turgeon B.G."/>
            <person name="de Wit P.J.G.M."/>
            <person name="Zhong S."/>
            <person name="Goodwin S.B."/>
            <person name="Grigoriev I.V."/>
        </authorList>
    </citation>
    <scope>NUCLEOTIDE SEQUENCE [LARGE SCALE GENOMIC DNA]</scope>
    <source>
        <strain evidence="3 4">UAMH 10762</strain>
    </source>
</reference>
<dbReference type="eggNOG" id="KOG3798">
    <property type="taxonomic scope" value="Eukaryota"/>
</dbReference>
<feature type="region of interest" description="Disordered" evidence="1">
    <location>
        <begin position="40"/>
        <end position="82"/>
    </location>
</feature>
<dbReference type="GO" id="GO:0070292">
    <property type="term" value="P:N-acylphosphatidylethanolamine metabolic process"/>
    <property type="evidence" value="ECO:0007669"/>
    <property type="project" value="TreeGrafter"/>
</dbReference>
<dbReference type="OrthoDB" id="332863at2759"/>
<proteinExistence type="predicted"/>
<dbReference type="AlphaFoldDB" id="M2MP08"/>
<protein>
    <recommendedName>
        <fullName evidence="2">Metallo-beta-lactamase domain-containing protein</fullName>
    </recommendedName>
</protein>
<dbReference type="GO" id="GO:0070291">
    <property type="term" value="P:N-acylethanolamine metabolic process"/>
    <property type="evidence" value="ECO:0007669"/>
    <property type="project" value="TreeGrafter"/>
</dbReference>
<accession>M2MP08</accession>
<dbReference type="GeneID" id="19116373"/>
<dbReference type="KEGG" id="bcom:BAUCODRAFT_67574"/>
<feature type="domain" description="Metallo-beta-lactamase" evidence="2">
    <location>
        <begin position="190"/>
        <end position="351"/>
    </location>
</feature>
<dbReference type="OMA" id="HMPPWDA"/>
<dbReference type="InterPro" id="IPR036866">
    <property type="entry name" value="RibonucZ/Hydroxyglut_hydro"/>
</dbReference>
<evidence type="ECO:0000313" key="4">
    <source>
        <dbReference type="Proteomes" id="UP000011761"/>
    </source>
</evidence>
<evidence type="ECO:0000313" key="3">
    <source>
        <dbReference type="EMBL" id="EMC98436.1"/>
    </source>
</evidence>
<dbReference type="SUPFAM" id="SSF56281">
    <property type="entry name" value="Metallo-hydrolase/oxidoreductase"/>
    <property type="match status" value="1"/>
</dbReference>
<dbReference type="PANTHER" id="PTHR15032">
    <property type="entry name" value="N-ACYL-PHOSPHATIDYLETHANOLAMINE-HYDROLYZING PHOSPHOLIPASE D"/>
    <property type="match status" value="1"/>
</dbReference>
<dbReference type="InterPro" id="IPR001279">
    <property type="entry name" value="Metallo-B-lactamas"/>
</dbReference>
<dbReference type="Proteomes" id="UP000011761">
    <property type="component" value="Unassembled WGS sequence"/>
</dbReference>
<dbReference type="RefSeq" id="XP_007674688.1">
    <property type="nucleotide sequence ID" value="XM_007676498.1"/>
</dbReference>
<dbReference type="Gene3D" id="3.60.15.10">
    <property type="entry name" value="Ribonuclease Z/Hydroxyacylglutathione hydrolase-like"/>
    <property type="match status" value="1"/>
</dbReference>
<sequence>MPPLEIQVVRHHYSERPEHHILADTKPGTAWTSYLPWKTSASGESRTRKDGRRPFAGRITSSSTISEGGKSVNHDEPLTSRSTAENITGFRNPWQSWHQPTHGEVWRSLQWGLDKDPCIDLGAKRALDAPSNDIENILNSREKQAAALLRIVKPDFTFDSQKHRARVTWLGHAGVLIQLPPLKQGAKPVRLLFDPIFSMRCSPSQLAGPLRSYPPPCAVEDLPEIDVFVISHNHYDHLDYDTVLKVWERNKQHLRFVVPLANRQWIINCGISEDRVTELDWWDAASLTSSSHDRGEVYESAIRLTCTPAQHNSGRGFDSNETLWSSWYLEHPGTKAASQPYRIFFAGDTGYQFHDSPGWPPPPPSAAENLQSYDYPACPGFEEIADRLGSPHLLLMPVSVGATHDFVRSLTFMPDATNPVPRHTPGVTAHNHMPPWDAVRVLRLMTKKQSAAEASPVAIAMHWGTWAEPEEVLKTLGQLEWACVAHKVQFARELGASRSAGKTACFLAINHGQSVDV</sequence>
<dbReference type="HOGENOM" id="CLU_020884_4_0_1"/>
<keyword evidence="4" id="KW-1185">Reference proteome</keyword>
<organism evidence="3 4">
    <name type="scientific">Baudoinia panamericana (strain UAMH 10762)</name>
    <name type="common">Angels' share fungus</name>
    <name type="synonym">Baudoinia compniacensis (strain UAMH 10762)</name>
    <dbReference type="NCBI Taxonomy" id="717646"/>
    <lineage>
        <taxon>Eukaryota</taxon>
        <taxon>Fungi</taxon>
        <taxon>Dikarya</taxon>
        <taxon>Ascomycota</taxon>
        <taxon>Pezizomycotina</taxon>
        <taxon>Dothideomycetes</taxon>
        <taxon>Dothideomycetidae</taxon>
        <taxon>Mycosphaerellales</taxon>
        <taxon>Teratosphaeriaceae</taxon>
        <taxon>Baudoinia</taxon>
    </lineage>
</organism>
<evidence type="ECO:0000256" key="1">
    <source>
        <dbReference type="SAM" id="MobiDB-lite"/>
    </source>
</evidence>
<dbReference type="PANTHER" id="PTHR15032:SF27">
    <property type="entry name" value="N-ACYL-PHOSPHATIDYLETHANOLAMINE-HYDROLYZING PHOSPHOLIPASE D"/>
    <property type="match status" value="1"/>
</dbReference>
<dbReference type="GO" id="GO:0005737">
    <property type="term" value="C:cytoplasm"/>
    <property type="evidence" value="ECO:0007669"/>
    <property type="project" value="TreeGrafter"/>
</dbReference>
<dbReference type="EMBL" id="KB445553">
    <property type="protein sequence ID" value="EMC98436.1"/>
    <property type="molecule type" value="Genomic_DNA"/>
</dbReference>
<evidence type="ECO:0000259" key="2">
    <source>
        <dbReference type="Pfam" id="PF12706"/>
    </source>
</evidence>
<gene>
    <name evidence="3" type="ORF">BAUCODRAFT_67574</name>
</gene>
<name>M2MP08_BAUPA</name>
<dbReference type="Pfam" id="PF12706">
    <property type="entry name" value="Lactamase_B_2"/>
    <property type="match status" value="1"/>
</dbReference>